<comment type="similarity">
    <text evidence="1">Belongs to the glycosyltransferase 15 family.</text>
</comment>
<proteinExistence type="inferred from homology"/>
<evidence type="ECO:0000256" key="2">
    <source>
        <dbReference type="ARBA" id="ARBA00022679"/>
    </source>
</evidence>
<dbReference type="GO" id="GO:0006487">
    <property type="term" value="P:protein N-linked glycosylation"/>
    <property type="evidence" value="ECO:0007669"/>
    <property type="project" value="TreeGrafter"/>
</dbReference>
<evidence type="ECO:0000256" key="3">
    <source>
        <dbReference type="PIRSR" id="PIRSR018153-1"/>
    </source>
</evidence>
<feature type="active site" description="Nucleophile" evidence="3">
    <location>
        <position position="286"/>
    </location>
</feature>
<dbReference type="InterPro" id="IPR002685">
    <property type="entry name" value="Glyco_trans_15"/>
</dbReference>
<dbReference type="FunFam" id="3.90.550.10:FF:000051">
    <property type="entry name" value="Alpha-1,2-mannosyltransferase (Ktr4)"/>
    <property type="match status" value="1"/>
</dbReference>
<dbReference type="STRING" id="945553.A0A0D2N5V0"/>
<dbReference type="SUPFAM" id="SSF53448">
    <property type="entry name" value="Nucleotide-diphospho-sugar transferases"/>
    <property type="match status" value="1"/>
</dbReference>
<evidence type="ECO:0000313" key="5">
    <source>
        <dbReference type="Proteomes" id="UP000054270"/>
    </source>
</evidence>
<dbReference type="OrthoDB" id="439943at2759"/>
<dbReference type="PIRSF" id="PIRSF018153">
    <property type="entry name" value="Glyco_trans_15"/>
    <property type="match status" value="1"/>
</dbReference>
<dbReference type="Pfam" id="PF01793">
    <property type="entry name" value="Glyco_transf_15"/>
    <property type="match status" value="1"/>
</dbReference>
<name>A0A0D2N5V0_HYPSF</name>
<dbReference type="OMA" id="HWYSCTP"/>
<dbReference type="GO" id="GO:0005794">
    <property type="term" value="C:Golgi apparatus"/>
    <property type="evidence" value="ECO:0007669"/>
    <property type="project" value="TreeGrafter"/>
</dbReference>
<gene>
    <name evidence="4" type="ORF">HYPSUDRAFT_49027</name>
</gene>
<dbReference type="InterPro" id="IPR029044">
    <property type="entry name" value="Nucleotide-diphossugar_trans"/>
</dbReference>
<protein>
    <submittedName>
        <fullName evidence="4">Glycosyltransferase family 15 protein</fullName>
    </submittedName>
</protein>
<dbReference type="GO" id="GO:0000032">
    <property type="term" value="P:cell wall mannoprotein biosynthetic process"/>
    <property type="evidence" value="ECO:0007669"/>
    <property type="project" value="TreeGrafter"/>
</dbReference>
<evidence type="ECO:0000313" key="4">
    <source>
        <dbReference type="EMBL" id="KJA14559.1"/>
    </source>
</evidence>
<keyword evidence="5" id="KW-1185">Reference proteome</keyword>
<dbReference type="Proteomes" id="UP000054270">
    <property type="component" value="Unassembled WGS sequence"/>
</dbReference>
<keyword evidence="2 4" id="KW-0808">Transferase</keyword>
<dbReference type="AlphaFoldDB" id="A0A0D2N5V0"/>
<dbReference type="PANTHER" id="PTHR31121">
    <property type="entry name" value="ALPHA-1,2 MANNOSYLTRANSFERASE KTR1"/>
    <property type="match status" value="1"/>
</dbReference>
<dbReference type="PANTHER" id="PTHR31121:SF6">
    <property type="entry name" value="ALPHA-1,2 MANNOSYLTRANSFERASE KTR1"/>
    <property type="match status" value="1"/>
</dbReference>
<sequence length="386" mass="45071">MLSPTRRYLLLVVGTVITLHFIVSFANEDYNHMVSLRRLKEHVLAAPTPGVPPYKVPVPAEYRIAQNYTAPERKASAAIVMLARNSDIDGVVSSMKQVEDRFNKRFRYPYVFLNEELFDDNFKNRVSELTDAGVQFGLIPAEHWNQPAEIDERKASEAREQMVKNRVIYGGSIPYRNMCRYNSGFFYRHELLKPFQYYWRVEPSVTFFCDLEYDPFLYMQDNDKMYGFTVALPEYIATVPTLWDEVRAFMGNESNKGLVVEGNAFDFLTDNGGKNYNLCHFWSNFEIANLDLWRGPAYSAFFEHLDRAGGFYYERWGDAPVHSIGAALFARKEQIHFFDDIGYRHEPYQHCPQGAAHAKGKCWCDPKQNFDNDYYSCKRKFDRIFQ</sequence>
<dbReference type="GO" id="GO:0016020">
    <property type="term" value="C:membrane"/>
    <property type="evidence" value="ECO:0007669"/>
    <property type="project" value="InterPro"/>
</dbReference>
<organism evidence="4 5">
    <name type="scientific">Hypholoma sublateritium (strain FD-334 SS-4)</name>
    <dbReference type="NCBI Taxonomy" id="945553"/>
    <lineage>
        <taxon>Eukaryota</taxon>
        <taxon>Fungi</taxon>
        <taxon>Dikarya</taxon>
        <taxon>Basidiomycota</taxon>
        <taxon>Agaricomycotina</taxon>
        <taxon>Agaricomycetes</taxon>
        <taxon>Agaricomycetidae</taxon>
        <taxon>Agaricales</taxon>
        <taxon>Agaricineae</taxon>
        <taxon>Strophariaceae</taxon>
        <taxon>Hypholoma</taxon>
    </lineage>
</organism>
<dbReference type="GO" id="GO:0000026">
    <property type="term" value="F:alpha-1,2-mannosyltransferase activity"/>
    <property type="evidence" value="ECO:0007669"/>
    <property type="project" value="TreeGrafter"/>
</dbReference>
<dbReference type="Gene3D" id="3.90.550.10">
    <property type="entry name" value="Spore Coat Polysaccharide Biosynthesis Protein SpsA, Chain A"/>
    <property type="match status" value="1"/>
</dbReference>
<accession>A0A0D2N5V0</accession>
<evidence type="ECO:0000256" key="1">
    <source>
        <dbReference type="ARBA" id="ARBA00007677"/>
    </source>
</evidence>
<dbReference type="EMBL" id="KN817674">
    <property type="protein sequence ID" value="KJA14559.1"/>
    <property type="molecule type" value="Genomic_DNA"/>
</dbReference>
<reference evidence="5" key="1">
    <citation type="submission" date="2014-04" db="EMBL/GenBank/DDBJ databases">
        <title>Evolutionary Origins and Diversification of the Mycorrhizal Mutualists.</title>
        <authorList>
            <consortium name="DOE Joint Genome Institute"/>
            <consortium name="Mycorrhizal Genomics Consortium"/>
            <person name="Kohler A."/>
            <person name="Kuo A."/>
            <person name="Nagy L.G."/>
            <person name="Floudas D."/>
            <person name="Copeland A."/>
            <person name="Barry K.W."/>
            <person name="Cichocki N."/>
            <person name="Veneault-Fourrey C."/>
            <person name="LaButti K."/>
            <person name="Lindquist E.A."/>
            <person name="Lipzen A."/>
            <person name="Lundell T."/>
            <person name="Morin E."/>
            <person name="Murat C."/>
            <person name="Riley R."/>
            <person name="Ohm R."/>
            <person name="Sun H."/>
            <person name="Tunlid A."/>
            <person name="Henrissat B."/>
            <person name="Grigoriev I.V."/>
            <person name="Hibbett D.S."/>
            <person name="Martin F."/>
        </authorList>
    </citation>
    <scope>NUCLEOTIDE SEQUENCE [LARGE SCALE GENOMIC DNA]</scope>
    <source>
        <strain evidence="5">FD-334 SS-4</strain>
    </source>
</reference>